<dbReference type="FunFam" id="1.10.10.10:FF:000001">
    <property type="entry name" value="LysR family transcriptional regulator"/>
    <property type="match status" value="1"/>
</dbReference>
<keyword evidence="2" id="KW-0805">Transcription regulation</keyword>
<dbReference type="InterPro" id="IPR036388">
    <property type="entry name" value="WH-like_DNA-bd_sf"/>
</dbReference>
<dbReference type="Pfam" id="PF00126">
    <property type="entry name" value="HTH_1"/>
    <property type="match status" value="1"/>
</dbReference>
<sequence length="289" mass="32584">MDIQNIRAFLMVAETRSFSRAAEKLFITQPAISKRISTLEFSLDCPLFDRLGKNIQLTQAGEALIPSYQRILAELNESKRIISALRASVSGHLKFGTSHHIGLHRLPTVLRRYTKQYSDVELDIQFMDSEQAAALILKGDIELALITLPDNIEKPFTTIPVWSDPMQCVVAKDHLLAKKKSVTRKQLLEYGVLIQSHSTHTRNIIDNALNLDSSIKIIMESNYLETIKAMIQNGLGWGVLPESMIDKSLYKLQIRGIKMERHLGILLHASRTLSSPANALLDILKHTHQ</sequence>
<dbReference type="SUPFAM" id="SSF46785">
    <property type="entry name" value="Winged helix' DNA-binding domain"/>
    <property type="match status" value="1"/>
</dbReference>
<dbReference type="GO" id="GO:0000976">
    <property type="term" value="F:transcription cis-regulatory region binding"/>
    <property type="evidence" value="ECO:0007669"/>
    <property type="project" value="TreeGrafter"/>
</dbReference>
<dbReference type="GO" id="GO:0003700">
    <property type="term" value="F:DNA-binding transcription factor activity"/>
    <property type="evidence" value="ECO:0007669"/>
    <property type="project" value="InterPro"/>
</dbReference>
<reference evidence="6" key="1">
    <citation type="submission" date="2018-06" db="EMBL/GenBank/DDBJ databases">
        <authorList>
            <person name="Zhirakovskaya E."/>
        </authorList>
    </citation>
    <scope>NUCLEOTIDE SEQUENCE</scope>
</reference>
<dbReference type="InterPro" id="IPR005119">
    <property type="entry name" value="LysR_subst-bd"/>
</dbReference>
<dbReference type="CDD" id="cd05466">
    <property type="entry name" value="PBP2_LTTR_substrate"/>
    <property type="match status" value="1"/>
</dbReference>
<dbReference type="InterPro" id="IPR000847">
    <property type="entry name" value="LysR_HTH_N"/>
</dbReference>
<dbReference type="PANTHER" id="PTHR30126">
    <property type="entry name" value="HTH-TYPE TRANSCRIPTIONAL REGULATOR"/>
    <property type="match status" value="1"/>
</dbReference>
<protein>
    <submittedName>
        <fullName evidence="6">Transcriptional regulator, LysR family</fullName>
    </submittedName>
</protein>
<dbReference type="PROSITE" id="PS50931">
    <property type="entry name" value="HTH_LYSR"/>
    <property type="match status" value="1"/>
</dbReference>
<evidence type="ECO:0000313" key="6">
    <source>
        <dbReference type="EMBL" id="VAW51256.1"/>
    </source>
</evidence>
<organism evidence="6">
    <name type="scientific">hydrothermal vent metagenome</name>
    <dbReference type="NCBI Taxonomy" id="652676"/>
    <lineage>
        <taxon>unclassified sequences</taxon>
        <taxon>metagenomes</taxon>
        <taxon>ecological metagenomes</taxon>
    </lineage>
</organism>
<gene>
    <name evidence="6" type="ORF">MNBD_GAMMA06-1079</name>
</gene>
<dbReference type="Gene3D" id="1.10.10.10">
    <property type="entry name" value="Winged helix-like DNA-binding domain superfamily/Winged helix DNA-binding domain"/>
    <property type="match status" value="1"/>
</dbReference>
<proteinExistence type="inferred from homology"/>
<dbReference type="InterPro" id="IPR036390">
    <property type="entry name" value="WH_DNA-bd_sf"/>
</dbReference>
<keyword evidence="4" id="KW-0804">Transcription</keyword>
<dbReference type="SUPFAM" id="SSF53850">
    <property type="entry name" value="Periplasmic binding protein-like II"/>
    <property type="match status" value="1"/>
</dbReference>
<evidence type="ECO:0000259" key="5">
    <source>
        <dbReference type="PROSITE" id="PS50931"/>
    </source>
</evidence>
<dbReference type="AlphaFoldDB" id="A0A3B0X3M8"/>
<name>A0A3B0X3M8_9ZZZZ</name>
<evidence type="ECO:0000256" key="1">
    <source>
        <dbReference type="ARBA" id="ARBA00009437"/>
    </source>
</evidence>
<dbReference type="Gene3D" id="3.40.190.290">
    <property type="match status" value="1"/>
</dbReference>
<accession>A0A3B0X3M8</accession>
<keyword evidence="3" id="KW-0238">DNA-binding</keyword>
<dbReference type="PANTHER" id="PTHR30126:SF81">
    <property type="entry name" value="HTH-TYPE TRANSCRIPTIONAL REGULATOR ILVY"/>
    <property type="match status" value="1"/>
</dbReference>
<evidence type="ECO:0000256" key="2">
    <source>
        <dbReference type="ARBA" id="ARBA00023015"/>
    </source>
</evidence>
<dbReference type="Pfam" id="PF03466">
    <property type="entry name" value="LysR_substrate"/>
    <property type="match status" value="1"/>
</dbReference>
<evidence type="ECO:0000256" key="4">
    <source>
        <dbReference type="ARBA" id="ARBA00023163"/>
    </source>
</evidence>
<feature type="domain" description="HTH lysR-type" evidence="5">
    <location>
        <begin position="1"/>
        <end position="58"/>
    </location>
</feature>
<dbReference type="EMBL" id="UOFD01000026">
    <property type="protein sequence ID" value="VAW51256.1"/>
    <property type="molecule type" value="Genomic_DNA"/>
</dbReference>
<dbReference type="PRINTS" id="PR00039">
    <property type="entry name" value="HTHLYSR"/>
</dbReference>
<evidence type="ECO:0000256" key="3">
    <source>
        <dbReference type="ARBA" id="ARBA00023125"/>
    </source>
</evidence>
<comment type="similarity">
    <text evidence="1">Belongs to the LysR transcriptional regulatory family.</text>
</comment>